<evidence type="ECO:0008006" key="4">
    <source>
        <dbReference type="Google" id="ProtNLM"/>
    </source>
</evidence>
<evidence type="ECO:0000256" key="1">
    <source>
        <dbReference type="ARBA" id="ARBA00007261"/>
    </source>
</evidence>
<proteinExistence type="inferred from homology"/>
<comment type="similarity">
    <text evidence="1">Belongs to the peptidase M16 family.</text>
</comment>
<reference evidence="2 3" key="1">
    <citation type="submission" date="2018-11" db="EMBL/GenBank/DDBJ databases">
        <authorList>
            <consortium name="Pathogen Informatics"/>
        </authorList>
    </citation>
    <scope>NUCLEOTIDE SEQUENCE [LARGE SCALE GENOMIC DNA]</scope>
    <source>
        <strain evidence="2 3">Egypt</strain>
    </source>
</reference>
<accession>A0A3P8HA09</accession>
<dbReference type="EMBL" id="UZAN01057010">
    <property type="protein sequence ID" value="VDP91491.1"/>
    <property type="molecule type" value="Genomic_DNA"/>
</dbReference>
<sequence length="210" mass="22118">MPSSQSITGEIRRDLTAAPEAYVVIAWPTPGEGPDKIAFDVAACLLTGAMGRVSYGGDAARNRLNAGLHENDPTRTVAFHKAYHGHGLFGLSLRGPCALLLNDRLTQVIPALRTFKPSPEELNNAKSMCKANIFMGLESPACLATDLAIQMSKASNTYESPKDRAAKIDAVDANAVTTALQQALKSPLAALSVVAPDAGLVLPLSVLLRA</sequence>
<gene>
    <name evidence="2" type="ORF">ECPE_LOCUS14219</name>
</gene>
<dbReference type="SUPFAM" id="SSF63411">
    <property type="entry name" value="LuxS/MPP-like metallohydrolase"/>
    <property type="match status" value="1"/>
</dbReference>
<evidence type="ECO:0000313" key="3">
    <source>
        <dbReference type="Proteomes" id="UP000272942"/>
    </source>
</evidence>
<dbReference type="InterPro" id="IPR050361">
    <property type="entry name" value="MPP/UQCRC_Complex"/>
</dbReference>
<dbReference type="GO" id="GO:0005739">
    <property type="term" value="C:mitochondrion"/>
    <property type="evidence" value="ECO:0007669"/>
    <property type="project" value="TreeGrafter"/>
</dbReference>
<evidence type="ECO:0000313" key="2">
    <source>
        <dbReference type="EMBL" id="VDP91491.1"/>
    </source>
</evidence>
<dbReference type="PANTHER" id="PTHR11851">
    <property type="entry name" value="METALLOPROTEASE"/>
    <property type="match status" value="1"/>
</dbReference>
<name>A0A3P8HA09_9TREM</name>
<dbReference type="Proteomes" id="UP000272942">
    <property type="component" value="Unassembled WGS sequence"/>
</dbReference>
<dbReference type="OrthoDB" id="6369905at2759"/>
<dbReference type="AlphaFoldDB" id="A0A3P8HA09"/>
<dbReference type="GO" id="GO:0046872">
    <property type="term" value="F:metal ion binding"/>
    <property type="evidence" value="ECO:0007669"/>
    <property type="project" value="InterPro"/>
</dbReference>
<protein>
    <recommendedName>
        <fullName evidence="4">Peptidase_M16_C domain-containing protein</fullName>
    </recommendedName>
</protein>
<dbReference type="PANTHER" id="PTHR11851:SF49">
    <property type="entry name" value="MITOCHONDRIAL-PROCESSING PEPTIDASE SUBUNIT ALPHA"/>
    <property type="match status" value="1"/>
</dbReference>
<organism evidence="2 3">
    <name type="scientific">Echinostoma caproni</name>
    <dbReference type="NCBI Taxonomy" id="27848"/>
    <lineage>
        <taxon>Eukaryota</taxon>
        <taxon>Metazoa</taxon>
        <taxon>Spiralia</taxon>
        <taxon>Lophotrochozoa</taxon>
        <taxon>Platyhelminthes</taxon>
        <taxon>Trematoda</taxon>
        <taxon>Digenea</taxon>
        <taxon>Plagiorchiida</taxon>
        <taxon>Echinostomata</taxon>
        <taxon>Echinostomatoidea</taxon>
        <taxon>Echinostomatidae</taxon>
        <taxon>Echinostoma</taxon>
    </lineage>
</organism>
<keyword evidence="3" id="KW-1185">Reference proteome</keyword>
<dbReference type="Gene3D" id="3.30.830.10">
    <property type="entry name" value="Metalloenzyme, LuxS/M16 peptidase-like"/>
    <property type="match status" value="1"/>
</dbReference>
<dbReference type="InterPro" id="IPR011249">
    <property type="entry name" value="Metalloenz_LuxS/M16"/>
</dbReference>